<dbReference type="Gene3D" id="3.40.220.10">
    <property type="entry name" value="Leucine Aminopeptidase, subunit E, domain 1"/>
    <property type="match status" value="1"/>
</dbReference>
<dbReference type="RefSeq" id="WP_187014524.1">
    <property type="nucleotide sequence ID" value="NZ_JACOQI010000006.1"/>
</dbReference>
<name>A0A923MIC5_9FIRM</name>
<dbReference type="Pfam" id="PF01661">
    <property type="entry name" value="Macro"/>
    <property type="match status" value="1"/>
</dbReference>
<dbReference type="NCBIfam" id="NF001664">
    <property type="entry name" value="PRK00431.1-6"/>
    <property type="match status" value="1"/>
</dbReference>
<sequence length="178" mass="19161">MDRFAIVTGDITASDAEAIVNAANRTLLGGSGVDGAIHAAAGPELLAECRTLHGCETGQAKLTRGYRLKARYVIHTVGPIWQGGGHGEAAALAACYRSCLELARAHGIDSVDFPSISTGVYGYPMAQAASVALKAIMEDLRTHDHPCRVRMVCHTEDAANIYRQTYNLWYAETKEDRL</sequence>
<comment type="caution">
    <text evidence="2">The sequence shown here is derived from an EMBL/GenBank/DDBJ whole genome shotgun (WGS) entry which is preliminary data.</text>
</comment>
<dbReference type="AlphaFoldDB" id="A0A923MIC5"/>
<dbReference type="InterPro" id="IPR043472">
    <property type="entry name" value="Macro_dom-like"/>
</dbReference>
<proteinExistence type="predicted"/>
<dbReference type="PANTHER" id="PTHR11106">
    <property type="entry name" value="GANGLIOSIDE INDUCED DIFFERENTIATION ASSOCIATED PROTEIN 2-RELATED"/>
    <property type="match status" value="1"/>
</dbReference>
<accession>A0A923MIC5</accession>
<feature type="domain" description="Macro" evidence="1">
    <location>
        <begin position="1"/>
        <end position="170"/>
    </location>
</feature>
<dbReference type="GO" id="GO:0019213">
    <property type="term" value="F:deacetylase activity"/>
    <property type="evidence" value="ECO:0007669"/>
    <property type="project" value="TreeGrafter"/>
</dbReference>
<protein>
    <submittedName>
        <fullName evidence="2">O-acetyl-ADP-ribose deacetylase</fullName>
    </submittedName>
</protein>
<reference evidence="2" key="1">
    <citation type="submission" date="2020-08" db="EMBL/GenBank/DDBJ databases">
        <title>Genome public.</title>
        <authorList>
            <person name="Liu C."/>
            <person name="Sun Q."/>
        </authorList>
    </citation>
    <scope>NUCLEOTIDE SEQUENCE</scope>
    <source>
        <strain evidence="2">BX15</strain>
    </source>
</reference>
<evidence type="ECO:0000259" key="1">
    <source>
        <dbReference type="PROSITE" id="PS51154"/>
    </source>
</evidence>
<dbReference type="SMART" id="SM00506">
    <property type="entry name" value="A1pp"/>
    <property type="match status" value="1"/>
</dbReference>
<dbReference type="SUPFAM" id="SSF52949">
    <property type="entry name" value="Macro domain-like"/>
    <property type="match status" value="1"/>
</dbReference>
<dbReference type="CDD" id="cd02908">
    <property type="entry name" value="Macro_OAADPr_deacetylase"/>
    <property type="match status" value="1"/>
</dbReference>
<keyword evidence="3" id="KW-1185">Reference proteome</keyword>
<dbReference type="PANTHER" id="PTHR11106:SF27">
    <property type="entry name" value="MACRO DOMAIN-CONTAINING PROTEIN"/>
    <property type="match status" value="1"/>
</dbReference>
<dbReference type="Proteomes" id="UP000620327">
    <property type="component" value="Unassembled WGS sequence"/>
</dbReference>
<evidence type="ECO:0000313" key="3">
    <source>
        <dbReference type="Proteomes" id="UP000620327"/>
    </source>
</evidence>
<gene>
    <name evidence="2" type="ORF">H8Z83_07835</name>
</gene>
<dbReference type="PROSITE" id="PS51154">
    <property type="entry name" value="MACRO"/>
    <property type="match status" value="1"/>
</dbReference>
<evidence type="ECO:0000313" key="2">
    <source>
        <dbReference type="EMBL" id="MBC5770231.1"/>
    </source>
</evidence>
<dbReference type="EMBL" id="JACOQI010000006">
    <property type="protein sequence ID" value="MBC5770231.1"/>
    <property type="molecule type" value="Genomic_DNA"/>
</dbReference>
<dbReference type="InterPro" id="IPR002589">
    <property type="entry name" value="Macro_dom"/>
</dbReference>
<organism evidence="2 3">
    <name type="scientific">Dysosmobacter segnis</name>
    <dbReference type="NCBI Taxonomy" id="2763042"/>
    <lineage>
        <taxon>Bacteria</taxon>
        <taxon>Bacillati</taxon>
        <taxon>Bacillota</taxon>
        <taxon>Clostridia</taxon>
        <taxon>Eubacteriales</taxon>
        <taxon>Oscillospiraceae</taxon>
        <taxon>Dysosmobacter</taxon>
    </lineage>
</organism>